<gene>
    <name evidence="1" type="ORF">BBF96_01530</name>
</gene>
<protein>
    <submittedName>
        <fullName evidence="1">Uncharacterized protein</fullName>
    </submittedName>
</protein>
<proteinExistence type="predicted"/>
<dbReference type="EMBL" id="CP016379">
    <property type="protein sequence ID" value="AZR72191.1"/>
    <property type="molecule type" value="Genomic_DNA"/>
</dbReference>
<evidence type="ECO:0000313" key="2">
    <source>
        <dbReference type="Proteomes" id="UP000267250"/>
    </source>
</evidence>
<dbReference type="KEGG" id="aft:BBF96_01530"/>
<dbReference type="OrthoDB" id="2111666at2"/>
<dbReference type="Proteomes" id="UP000267250">
    <property type="component" value="Chromosome"/>
</dbReference>
<dbReference type="RefSeq" id="WP_127015520.1">
    <property type="nucleotide sequence ID" value="NZ_CP016379.1"/>
</dbReference>
<reference evidence="1 2" key="1">
    <citation type="submission" date="2016-07" db="EMBL/GenBank/DDBJ databases">
        <title>Genome and transcriptome analysis of iron-reducing fermentative bacteria Anoxybacter fermentans.</title>
        <authorList>
            <person name="Zeng X."/>
            <person name="Shao Z."/>
        </authorList>
    </citation>
    <scope>NUCLEOTIDE SEQUENCE [LARGE SCALE GENOMIC DNA]</scope>
    <source>
        <strain evidence="1 2">DY22613</strain>
    </source>
</reference>
<keyword evidence="2" id="KW-1185">Reference proteome</keyword>
<name>A0A3Q9HNQ3_9FIRM</name>
<evidence type="ECO:0000313" key="1">
    <source>
        <dbReference type="EMBL" id="AZR72191.1"/>
    </source>
</evidence>
<accession>A0A3Q9HNQ3</accession>
<dbReference type="AlphaFoldDB" id="A0A3Q9HNQ3"/>
<sequence>MKCELNIINLVVVFAEGGKPMIKVNELTSLFPDEDPFLTWSPDPISPGIIKYRNKGFDILLFDNRFQIQSRAVNSSIPSYFTDILQKVLQAAREHSIAAYGFNFDFTCSEIEEVKEIFKITKMPTSFTYRPNTSLRLTFEKNGIIFTFTLTDGKPVSKLHINVHHEETTKTDILAKEIANKLQEDFDNASMLINEVFADEENA</sequence>
<organism evidence="1 2">
    <name type="scientific">Anoxybacter fermentans</name>
    <dbReference type="NCBI Taxonomy" id="1323375"/>
    <lineage>
        <taxon>Bacteria</taxon>
        <taxon>Bacillati</taxon>
        <taxon>Bacillota</taxon>
        <taxon>Clostridia</taxon>
        <taxon>Halanaerobiales</taxon>
        <taxon>Anoxybacter</taxon>
    </lineage>
</organism>